<keyword evidence="1" id="KW-0472">Membrane</keyword>
<keyword evidence="1" id="KW-0812">Transmembrane</keyword>
<sequence>MSVVLNLPIMFSNAREFTFGASVSSVRGITVYLFDAIFILALAYPLLIMFARKGRGRSN</sequence>
<name>A0ABY0D9L3_9BRAD</name>
<keyword evidence="1" id="KW-1133">Transmembrane helix</keyword>
<evidence type="ECO:0000313" key="3">
    <source>
        <dbReference type="Proteomes" id="UP000289946"/>
    </source>
</evidence>
<protein>
    <submittedName>
        <fullName evidence="2">Uncharacterized protein</fullName>
    </submittedName>
</protein>
<dbReference type="EMBL" id="RDRA01000035">
    <property type="protein sequence ID" value="RXG86521.1"/>
    <property type="molecule type" value="Genomic_DNA"/>
</dbReference>
<keyword evidence="3" id="KW-1185">Reference proteome</keyword>
<dbReference type="Proteomes" id="UP000289946">
    <property type="component" value="Unassembled WGS sequence"/>
</dbReference>
<accession>A0ABY0D9L3</accession>
<gene>
    <name evidence="2" type="ORF">EAS62_37410</name>
</gene>
<evidence type="ECO:0000256" key="1">
    <source>
        <dbReference type="SAM" id="Phobius"/>
    </source>
</evidence>
<feature type="transmembrane region" description="Helical" evidence="1">
    <location>
        <begin position="29"/>
        <end position="51"/>
    </location>
</feature>
<evidence type="ECO:0000313" key="2">
    <source>
        <dbReference type="EMBL" id="RXG86521.1"/>
    </source>
</evidence>
<reference evidence="2 3" key="1">
    <citation type="submission" date="2018-10" db="EMBL/GenBank/DDBJ databases">
        <title>Bradyrhizobium sp. nov., isolated from effective nodules of peanut in China.</title>
        <authorList>
            <person name="Li Y."/>
        </authorList>
    </citation>
    <scope>NUCLEOTIDE SEQUENCE [LARGE SCALE GENOMIC DNA]</scope>
    <source>
        <strain evidence="2 3">CCBAU 51781</strain>
    </source>
</reference>
<comment type="caution">
    <text evidence="2">The sequence shown here is derived from an EMBL/GenBank/DDBJ whole genome shotgun (WGS) entry which is preliminary data.</text>
</comment>
<proteinExistence type="predicted"/>
<organism evidence="2 3">
    <name type="scientific">Bradyrhizobium zhanjiangense</name>
    <dbReference type="NCBI Taxonomy" id="1325107"/>
    <lineage>
        <taxon>Bacteria</taxon>
        <taxon>Pseudomonadati</taxon>
        <taxon>Pseudomonadota</taxon>
        <taxon>Alphaproteobacteria</taxon>
        <taxon>Hyphomicrobiales</taxon>
        <taxon>Nitrobacteraceae</taxon>
        <taxon>Bradyrhizobium</taxon>
    </lineage>
</organism>